<organism evidence="4">
    <name type="scientific">Chelativorans sp. (strain BNC1)</name>
    <dbReference type="NCBI Taxonomy" id="266779"/>
    <lineage>
        <taxon>Bacteria</taxon>
        <taxon>Pseudomonadati</taxon>
        <taxon>Pseudomonadota</taxon>
        <taxon>Alphaproteobacteria</taxon>
        <taxon>Hyphomicrobiales</taxon>
        <taxon>Phyllobacteriaceae</taxon>
        <taxon>Chelativorans</taxon>
    </lineage>
</organism>
<dbReference type="GO" id="GO:0016853">
    <property type="term" value="F:isomerase activity"/>
    <property type="evidence" value="ECO:0007669"/>
    <property type="project" value="UniProtKB-ARBA"/>
</dbReference>
<evidence type="ECO:0000256" key="2">
    <source>
        <dbReference type="ARBA" id="ARBA00022723"/>
    </source>
</evidence>
<dbReference type="EMBL" id="CP000390">
    <property type="protein sequence ID" value="ABG64310.1"/>
    <property type="molecule type" value="Genomic_DNA"/>
</dbReference>
<reference evidence="4" key="1">
    <citation type="submission" date="2006-06" db="EMBL/GenBank/DDBJ databases">
        <title>Complete sequence of chromosome of Chelativorans sp. BNC1.</title>
        <authorList>
            <consortium name="US DOE Joint Genome Institute"/>
            <person name="Copeland A."/>
            <person name="Lucas S."/>
            <person name="Lapidus A."/>
            <person name="Barry K."/>
            <person name="Detter J.C."/>
            <person name="Glavina del Rio T."/>
            <person name="Hammon N."/>
            <person name="Israni S."/>
            <person name="Dalin E."/>
            <person name="Tice H."/>
            <person name="Pitluck S."/>
            <person name="Chertkov O."/>
            <person name="Brettin T."/>
            <person name="Bruce D."/>
            <person name="Han C."/>
            <person name="Tapia R."/>
            <person name="Gilna P."/>
            <person name="Schmutz J."/>
            <person name="Larimer F."/>
            <person name="Land M."/>
            <person name="Hauser L."/>
            <person name="Kyrpides N."/>
            <person name="Mikhailova N."/>
            <person name="Richardson P."/>
        </authorList>
    </citation>
    <scope>NUCLEOTIDE SEQUENCE</scope>
    <source>
        <strain evidence="4">BNC1</strain>
    </source>
</reference>
<comment type="similarity">
    <text evidence="1">Belongs to the FAH family.</text>
</comment>
<dbReference type="Pfam" id="PF01557">
    <property type="entry name" value="FAA_hydrolase"/>
    <property type="match status" value="1"/>
</dbReference>
<dbReference type="PANTHER" id="PTHR42796">
    <property type="entry name" value="FUMARYLACETOACETATE HYDROLASE DOMAIN-CONTAINING PROTEIN 2A-RELATED"/>
    <property type="match status" value="1"/>
</dbReference>
<accession>Q11E65</accession>
<dbReference type="eggNOG" id="COG0179">
    <property type="taxonomic scope" value="Bacteria"/>
</dbReference>
<evidence type="ECO:0000259" key="3">
    <source>
        <dbReference type="Pfam" id="PF01557"/>
    </source>
</evidence>
<keyword evidence="2" id="KW-0479">Metal-binding</keyword>
<feature type="domain" description="Fumarylacetoacetase-like C-terminal" evidence="3">
    <location>
        <begin position="80"/>
        <end position="306"/>
    </location>
</feature>
<dbReference type="Gene3D" id="3.90.850.10">
    <property type="entry name" value="Fumarylacetoacetase-like, C-terminal domain"/>
    <property type="match status" value="1"/>
</dbReference>
<keyword evidence="4" id="KW-0378">Hydrolase</keyword>
<protein>
    <submittedName>
        <fullName evidence="4">Fumarylacetoacetate (FAA) hydrolase</fullName>
    </submittedName>
</protein>
<dbReference type="FunFam" id="3.90.850.10:FF:000002">
    <property type="entry name" value="2-hydroxyhepta-2,4-diene-1,7-dioate isomerase"/>
    <property type="match status" value="1"/>
</dbReference>
<dbReference type="GO" id="GO:0046872">
    <property type="term" value="F:metal ion binding"/>
    <property type="evidence" value="ECO:0007669"/>
    <property type="project" value="UniProtKB-KW"/>
</dbReference>
<dbReference type="SUPFAM" id="SSF56529">
    <property type="entry name" value="FAH"/>
    <property type="match status" value="1"/>
</dbReference>
<dbReference type="STRING" id="266779.Meso_2938"/>
<dbReference type="InterPro" id="IPR051121">
    <property type="entry name" value="FAH"/>
</dbReference>
<dbReference type="HOGENOM" id="CLU_078481_0_0_5"/>
<dbReference type="PANTHER" id="PTHR42796:SF4">
    <property type="entry name" value="FUMARYLACETOACETATE HYDROLASE DOMAIN-CONTAINING PROTEIN 2A"/>
    <property type="match status" value="1"/>
</dbReference>
<dbReference type="GO" id="GO:0016787">
    <property type="term" value="F:hydrolase activity"/>
    <property type="evidence" value="ECO:0007669"/>
    <property type="project" value="UniProtKB-KW"/>
</dbReference>
<name>Q11E65_CHESB</name>
<dbReference type="InterPro" id="IPR011234">
    <property type="entry name" value="Fumarylacetoacetase-like_C"/>
</dbReference>
<gene>
    <name evidence="4" type="ordered locus">Meso_2938</name>
</gene>
<dbReference type="KEGG" id="mes:Meso_2938"/>
<evidence type="ECO:0000256" key="1">
    <source>
        <dbReference type="ARBA" id="ARBA00010211"/>
    </source>
</evidence>
<dbReference type="InterPro" id="IPR036663">
    <property type="entry name" value="Fumarylacetoacetase_C_sf"/>
</dbReference>
<proteinExistence type="inferred from homology"/>
<dbReference type="GO" id="GO:0019752">
    <property type="term" value="P:carboxylic acid metabolic process"/>
    <property type="evidence" value="ECO:0007669"/>
    <property type="project" value="UniProtKB-ARBA"/>
</dbReference>
<dbReference type="OrthoDB" id="5197601at2"/>
<evidence type="ECO:0000313" key="4">
    <source>
        <dbReference type="EMBL" id="ABG64310.1"/>
    </source>
</evidence>
<dbReference type="AlphaFoldDB" id="Q11E65"/>
<sequence>MTDLKLVSYSGPRGIRTAAVKADRYVDAADVTGVAAHASMPGLLADWAAAERPLQAAFAAGQAMVGLPKLVAPLPLPGAIYCIGANYADHIAEMQGGGTNGASVAAERKQQKEDGLKPWFFIKSSHSVCGPETKVALPATSKKVDWEAELAVVIGRKSRDLTIENALTAVWGYTIANDLSARDLSRRPPLPQGSPFFFDWTSHKSFDDSCPMGPWIVSASQIVDANDLDIGLSINGQPMQKSNTSQMIFTVAEQVAHLSQRITLWPGDIILTGTPAGVGAGRNLSLKPSDEVSVYIEGIGELRHSIA</sequence>